<evidence type="ECO:0000256" key="12">
    <source>
        <dbReference type="ARBA" id="ARBA00023146"/>
    </source>
</evidence>
<evidence type="ECO:0000256" key="11">
    <source>
        <dbReference type="ARBA" id="ARBA00022917"/>
    </source>
</evidence>
<dbReference type="InterPro" id="IPR009080">
    <property type="entry name" value="tRNAsynth_Ia_anticodon-bd"/>
</dbReference>
<evidence type="ECO:0000313" key="16">
    <source>
        <dbReference type="EMBL" id="OHA71555.1"/>
    </source>
</evidence>
<dbReference type="NCBIfam" id="TIGR00435">
    <property type="entry name" value="cysS"/>
    <property type="match status" value="1"/>
</dbReference>
<evidence type="ECO:0000256" key="7">
    <source>
        <dbReference type="ARBA" id="ARBA00022723"/>
    </source>
</evidence>
<organism evidence="16 17">
    <name type="scientific">Candidatus Wildermuthbacteria bacterium RIFCSPLOWO2_01_FULL_47_18</name>
    <dbReference type="NCBI Taxonomy" id="1802460"/>
    <lineage>
        <taxon>Bacteria</taxon>
        <taxon>Candidatus Wildermuthiibacteriota</taxon>
    </lineage>
</organism>
<evidence type="ECO:0000259" key="15">
    <source>
        <dbReference type="SMART" id="SM00840"/>
    </source>
</evidence>
<comment type="caution">
    <text evidence="14">Lacks conserved residue(s) required for the propagation of feature annotation.</text>
</comment>
<dbReference type="CDD" id="cd00672">
    <property type="entry name" value="CysRS_core"/>
    <property type="match status" value="1"/>
</dbReference>
<dbReference type="PANTHER" id="PTHR10890">
    <property type="entry name" value="CYSTEINYL-TRNA SYNTHETASE"/>
    <property type="match status" value="1"/>
</dbReference>
<evidence type="ECO:0000256" key="5">
    <source>
        <dbReference type="ARBA" id="ARBA00022490"/>
    </source>
</evidence>
<dbReference type="InterPro" id="IPR015803">
    <property type="entry name" value="Cys-tRNA-ligase"/>
</dbReference>
<feature type="short sequence motif" description="'KMSKS' region" evidence="14">
    <location>
        <begin position="267"/>
        <end position="271"/>
    </location>
</feature>
<feature type="domain" description="Cysteinyl-tRNA synthetase class Ia DALR" evidence="15">
    <location>
        <begin position="350"/>
        <end position="407"/>
    </location>
</feature>
<keyword evidence="5 14" id="KW-0963">Cytoplasm</keyword>
<dbReference type="FunFam" id="3.40.50.620:FF:000130">
    <property type="entry name" value="Cysteine--tRNA ligase"/>
    <property type="match status" value="1"/>
</dbReference>
<keyword evidence="12 14" id="KW-0030">Aminoacyl-tRNA synthetase</keyword>
<feature type="short sequence motif" description="'HIGH' region" evidence="14">
    <location>
        <begin position="29"/>
        <end position="39"/>
    </location>
</feature>
<comment type="cofactor">
    <cofactor evidence="1">
        <name>Zn(2+)</name>
        <dbReference type="ChEBI" id="CHEBI:29105"/>
    </cofactor>
</comment>
<dbReference type="SUPFAM" id="SSF52374">
    <property type="entry name" value="Nucleotidylyl transferase"/>
    <property type="match status" value="1"/>
</dbReference>
<dbReference type="GO" id="GO:0004817">
    <property type="term" value="F:cysteine-tRNA ligase activity"/>
    <property type="evidence" value="ECO:0007669"/>
    <property type="project" value="UniProtKB-UniRule"/>
</dbReference>
<dbReference type="GO" id="GO:0046872">
    <property type="term" value="F:metal ion binding"/>
    <property type="evidence" value="ECO:0007669"/>
    <property type="project" value="UniProtKB-KW"/>
</dbReference>
<dbReference type="EMBL" id="MHUF01000035">
    <property type="protein sequence ID" value="OHA71555.1"/>
    <property type="molecule type" value="Genomic_DNA"/>
</dbReference>
<proteinExistence type="inferred from homology"/>
<evidence type="ECO:0000256" key="13">
    <source>
        <dbReference type="ARBA" id="ARBA00047398"/>
    </source>
</evidence>
<keyword evidence="7" id="KW-0479">Metal-binding</keyword>
<dbReference type="SMART" id="SM00840">
    <property type="entry name" value="DALR_2"/>
    <property type="match status" value="1"/>
</dbReference>
<dbReference type="GO" id="GO:0005737">
    <property type="term" value="C:cytoplasm"/>
    <property type="evidence" value="ECO:0007669"/>
    <property type="project" value="UniProtKB-SubCell"/>
</dbReference>
<dbReference type="PANTHER" id="PTHR10890:SF3">
    <property type="entry name" value="CYSTEINE--TRNA LIGASE, CYTOPLASMIC"/>
    <property type="match status" value="1"/>
</dbReference>
<keyword evidence="8 14" id="KW-0547">Nucleotide-binding</keyword>
<gene>
    <name evidence="14" type="primary">cysS</name>
    <name evidence="16" type="ORF">A3A27_02525</name>
</gene>
<keyword evidence="6 14" id="KW-0436">Ligase</keyword>
<dbReference type="EC" id="6.1.1.16" evidence="14"/>
<dbReference type="SUPFAM" id="SSF47323">
    <property type="entry name" value="Anticodon-binding domain of a subclass of class I aminoacyl-tRNA synthetases"/>
    <property type="match status" value="1"/>
</dbReference>
<evidence type="ECO:0000313" key="17">
    <source>
        <dbReference type="Proteomes" id="UP000177287"/>
    </source>
</evidence>
<dbReference type="GO" id="GO:0005524">
    <property type="term" value="F:ATP binding"/>
    <property type="evidence" value="ECO:0007669"/>
    <property type="project" value="UniProtKB-UniRule"/>
</dbReference>
<dbReference type="Gene3D" id="3.40.50.620">
    <property type="entry name" value="HUPs"/>
    <property type="match status" value="1"/>
</dbReference>
<comment type="subcellular location">
    <subcellularLocation>
        <location evidence="2 14">Cytoplasm</location>
    </subcellularLocation>
</comment>
<keyword evidence="11 14" id="KW-0648">Protein biosynthesis</keyword>
<comment type="subunit">
    <text evidence="4 14">Monomer.</text>
</comment>
<evidence type="ECO:0000256" key="10">
    <source>
        <dbReference type="ARBA" id="ARBA00022840"/>
    </source>
</evidence>
<comment type="catalytic activity">
    <reaction evidence="13 14">
        <text>tRNA(Cys) + L-cysteine + ATP = L-cysteinyl-tRNA(Cys) + AMP + diphosphate</text>
        <dbReference type="Rhea" id="RHEA:17773"/>
        <dbReference type="Rhea" id="RHEA-COMP:9661"/>
        <dbReference type="Rhea" id="RHEA-COMP:9679"/>
        <dbReference type="ChEBI" id="CHEBI:30616"/>
        <dbReference type="ChEBI" id="CHEBI:33019"/>
        <dbReference type="ChEBI" id="CHEBI:35235"/>
        <dbReference type="ChEBI" id="CHEBI:78442"/>
        <dbReference type="ChEBI" id="CHEBI:78517"/>
        <dbReference type="ChEBI" id="CHEBI:456215"/>
        <dbReference type="EC" id="6.1.1.16"/>
    </reaction>
</comment>
<dbReference type="Proteomes" id="UP000177287">
    <property type="component" value="Unassembled WGS sequence"/>
</dbReference>
<reference evidence="16 17" key="1">
    <citation type="journal article" date="2016" name="Nat. Commun.">
        <title>Thousands of microbial genomes shed light on interconnected biogeochemical processes in an aquifer system.</title>
        <authorList>
            <person name="Anantharaman K."/>
            <person name="Brown C.T."/>
            <person name="Hug L.A."/>
            <person name="Sharon I."/>
            <person name="Castelle C.J."/>
            <person name="Probst A.J."/>
            <person name="Thomas B.C."/>
            <person name="Singh A."/>
            <person name="Wilkins M.J."/>
            <person name="Karaoz U."/>
            <person name="Brodie E.L."/>
            <person name="Williams K.H."/>
            <person name="Hubbard S.S."/>
            <person name="Banfield J.F."/>
        </authorList>
    </citation>
    <scope>NUCLEOTIDE SEQUENCE [LARGE SCALE GENOMIC DNA]</scope>
</reference>
<dbReference type="GO" id="GO:0006423">
    <property type="term" value="P:cysteinyl-tRNA aminoacylation"/>
    <property type="evidence" value="ECO:0007669"/>
    <property type="project" value="UniProtKB-UniRule"/>
</dbReference>
<evidence type="ECO:0000256" key="9">
    <source>
        <dbReference type="ARBA" id="ARBA00022833"/>
    </source>
</evidence>
<dbReference type="Gene3D" id="1.20.120.1910">
    <property type="entry name" value="Cysteine-tRNA ligase, C-terminal anti-codon recognition domain"/>
    <property type="match status" value="1"/>
</dbReference>
<evidence type="ECO:0000256" key="2">
    <source>
        <dbReference type="ARBA" id="ARBA00004496"/>
    </source>
</evidence>
<name>A0A1G2RFD8_9BACT</name>
<feature type="binding site" evidence="14">
    <location>
        <position position="270"/>
    </location>
    <ligand>
        <name>ATP</name>
        <dbReference type="ChEBI" id="CHEBI:30616"/>
    </ligand>
</feature>
<keyword evidence="10 14" id="KW-0067">ATP-binding</keyword>
<evidence type="ECO:0000256" key="14">
    <source>
        <dbReference type="HAMAP-Rule" id="MF_00041"/>
    </source>
</evidence>
<dbReference type="HAMAP" id="MF_00041">
    <property type="entry name" value="Cys_tRNA_synth"/>
    <property type="match status" value="1"/>
</dbReference>
<evidence type="ECO:0000256" key="6">
    <source>
        <dbReference type="ARBA" id="ARBA00022598"/>
    </source>
</evidence>
<dbReference type="InterPro" id="IPR014729">
    <property type="entry name" value="Rossmann-like_a/b/a_fold"/>
</dbReference>
<comment type="caution">
    <text evidence="16">The sequence shown here is derived from an EMBL/GenBank/DDBJ whole genome shotgun (WGS) entry which is preliminary data.</text>
</comment>
<evidence type="ECO:0000256" key="8">
    <source>
        <dbReference type="ARBA" id="ARBA00022741"/>
    </source>
</evidence>
<dbReference type="InterPro" id="IPR032678">
    <property type="entry name" value="tRNA-synt_1_cat_dom"/>
</dbReference>
<accession>A0A1G2RFD8</accession>
<dbReference type="InterPro" id="IPR024909">
    <property type="entry name" value="Cys-tRNA/MSH_ligase"/>
</dbReference>
<dbReference type="PRINTS" id="PR00983">
    <property type="entry name" value="TRNASYNTHCYS"/>
</dbReference>
<dbReference type="Pfam" id="PF09190">
    <property type="entry name" value="DALR_2"/>
    <property type="match status" value="1"/>
</dbReference>
<dbReference type="InterPro" id="IPR015273">
    <property type="entry name" value="Cys-tRNA-synt_Ia_DALR"/>
</dbReference>
<evidence type="ECO:0000256" key="3">
    <source>
        <dbReference type="ARBA" id="ARBA00005594"/>
    </source>
</evidence>
<evidence type="ECO:0000256" key="4">
    <source>
        <dbReference type="ARBA" id="ARBA00011245"/>
    </source>
</evidence>
<comment type="similarity">
    <text evidence="3 14">Belongs to the class-I aminoacyl-tRNA synthetase family.</text>
</comment>
<dbReference type="AlphaFoldDB" id="A0A1G2RFD8"/>
<dbReference type="Pfam" id="PF01406">
    <property type="entry name" value="tRNA-synt_1e"/>
    <property type="match status" value="1"/>
</dbReference>
<keyword evidence="9" id="KW-0862">Zinc</keyword>
<protein>
    <recommendedName>
        <fullName evidence="14">Cysteine--tRNA ligase</fullName>
        <ecNumber evidence="14">6.1.1.16</ecNumber>
    </recommendedName>
    <alternativeName>
        <fullName evidence="14">Cysteinyl-tRNA synthetase</fullName>
        <shortName evidence="14">CysRS</shortName>
    </alternativeName>
</protein>
<evidence type="ECO:0000256" key="1">
    <source>
        <dbReference type="ARBA" id="ARBA00001947"/>
    </source>
</evidence>
<sequence length="466" mass="54066">MKIYNTLTRKKELFKPRKKESLDIFVCGPTVYDLSHIGHARTYIAFDAFVRYLRSEKYTVFYLQNITDVDDKIIQRAAETNTNSRALAKKFEQEYRKDMRYLGVMSVNEYARATDYIPEIINQVERLLRKRFAYEIPNDGIYYDVSKFTDYGKLSRRKALSAEDAVSRIDESVQKRNKGDFALWKFSKPGEPKWDSPWGQGRPGWHIEDTAITESYFGSQYDIHGGARDLIFPHHEAEISQMEAISGKEPLAKYWMHTGFLTVKGEKMSKSLGNFVTIRDFTKKHSPRILRFLVLKTSYRSPIDYSEALILQTERELERIDEFVERIKGKKLKAKSITQNSKTLQGIRKSFSLALEDDFNTPNALAAIFELIKKGNALLDKNTLSSKDAKAILAFLAEVDDIFGFIFWGKRSNHRAIPEAMQKLVKEREKHRKSGEWKKADDLRKHIESKGWLVDDTPSGPRLKKK</sequence>